<name>A0A4Y1ZEM9_9BACL</name>
<gene>
    <name evidence="2" type="ORF">NBRC111894_3013</name>
</gene>
<keyword evidence="1" id="KW-0812">Transmembrane</keyword>
<comment type="caution">
    <text evidence="2">The sequence shown here is derived from an EMBL/GenBank/DDBJ whole genome shotgun (WGS) entry which is preliminary data.</text>
</comment>
<keyword evidence="1" id="KW-1133">Transmembrane helix</keyword>
<evidence type="ECO:0000313" key="2">
    <source>
        <dbReference type="EMBL" id="GAY77459.1"/>
    </source>
</evidence>
<protein>
    <submittedName>
        <fullName evidence="2">Uncharacterized protein</fullName>
    </submittedName>
</protein>
<dbReference type="RefSeq" id="WP_262393006.1">
    <property type="nucleotide sequence ID" value="NZ_BEXB01000026.1"/>
</dbReference>
<dbReference type="Proteomes" id="UP000319716">
    <property type="component" value="Unassembled WGS sequence"/>
</dbReference>
<organism evidence="2 3">
    <name type="scientific">Sporolactobacillus inulinus</name>
    <dbReference type="NCBI Taxonomy" id="2078"/>
    <lineage>
        <taxon>Bacteria</taxon>
        <taxon>Bacillati</taxon>
        <taxon>Bacillota</taxon>
        <taxon>Bacilli</taxon>
        <taxon>Bacillales</taxon>
        <taxon>Sporolactobacillaceae</taxon>
        <taxon>Sporolactobacillus</taxon>
    </lineage>
</organism>
<evidence type="ECO:0000256" key="1">
    <source>
        <dbReference type="SAM" id="Phobius"/>
    </source>
</evidence>
<reference evidence="2 3" key="1">
    <citation type="submission" date="2017-11" db="EMBL/GenBank/DDBJ databases">
        <title>Draft Genome Sequence of Sporolactobacillus inulinus NBRC 111894 Isolated from Koso, a Japanese Sugar-Vegetable Fermented Beverage.</title>
        <authorList>
            <person name="Chiou T.Y."/>
            <person name="Oshima K."/>
            <person name="Suda W."/>
            <person name="Hattori M."/>
            <person name="Takahashi T."/>
        </authorList>
    </citation>
    <scope>NUCLEOTIDE SEQUENCE [LARGE SCALE GENOMIC DNA]</scope>
    <source>
        <strain evidence="2 3">NBRC111894</strain>
    </source>
</reference>
<feature type="transmembrane region" description="Helical" evidence="1">
    <location>
        <begin position="12"/>
        <end position="29"/>
    </location>
</feature>
<accession>A0A4Y1ZEM9</accession>
<dbReference type="AlphaFoldDB" id="A0A4Y1ZEM9"/>
<dbReference type="EMBL" id="BEXB01000026">
    <property type="protein sequence ID" value="GAY77459.1"/>
    <property type="molecule type" value="Genomic_DNA"/>
</dbReference>
<sequence>MLAGAFANAQTFPGVTALNLLLFILLIVLQKNTIRTIWQLWQQSRLSKED</sequence>
<keyword evidence="1" id="KW-0472">Membrane</keyword>
<evidence type="ECO:0000313" key="3">
    <source>
        <dbReference type="Proteomes" id="UP000319716"/>
    </source>
</evidence>
<proteinExistence type="predicted"/>